<dbReference type="OrthoDB" id="605656at2759"/>
<name>A0A2S5BGN7_9BASI</name>
<dbReference type="Pfam" id="PF18323">
    <property type="entry name" value="CSN5_C"/>
    <property type="match status" value="1"/>
</dbReference>
<keyword evidence="9" id="KW-0482">Metalloprotease</keyword>
<keyword evidence="4" id="KW-0645">Protease</keyword>
<comment type="similarity">
    <text evidence="1">Belongs to the peptidase M67A family. CSN5 subfamily.</text>
</comment>
<dbReference type="SUPFAM" id="SSF102712">
    <property type="entry name" value="JAB1/MPN domain"/>
    <property type="match status" value="1"/>
</dbReference>
<dbReference type="GO" id="GO:0046872">
    <property type="term" value="F:metal ion binding"/>
    <property type="evidence" value="ECO:0007669"/>
    <property type="project" value="UniProtKB-KW"/>
</dbReference>
<dbReference type="Proteomes" id="UP000237144">
    <property type="component" value="Unassembled WGS sequence"/>
</dbReference>
<feature type="domain" description="MPN" evidence="12">
    <location>
        <begin position="55"/>
        <end position="192"/>
    </location>
</feature>
<dbReference type="STRING" id="741276.A0A2S5BGN7"/>
<dbReference type="Gene3D" id="3.40.140.10">
    <property type="entry name" value="Cytidine Deaminase, domain 2"/>
    <property type="match status" value="1"/>
</dbReference>
<keyword evidence="7" id="KW-0378">Hydrolase</keyword>
<feature type="region of interest" description="Disordered" evidence="11">
    <location>
        <begin position="306"/>
        <end position="363"/>
    </location>
</feature>
<keyword evidence="5" id="KW-0479">Metal-binding</keyword>
<dbReference type="InterPro" id="IPR037518">
    <property type="entry name" value="MPN"/>
</dbReference>
<reference evidence="13 14" key="1">
    <citation type="journal article" date="2018" name="Front. Microbiol.">
        <title>Prospects for Fungal Bioremediation of Acidic Radioactive Waste Sites: Characterization and Genome Sequence of Rhodotorula taiwanensis MD1149.</title>
        <authorList>
            <person name="Tkavc R."/>
            <person name="Matrosova V.Y."/>
            <person name="Grichenko O.E."/>
            <person name="Gostincar C."/>
            <person name="Volpe R.P."/>
            <person name="Klimenkova P."/>
            <person name="Gaidamakova E.K."/>
            <person name="Zhou C.E."/>
            <person name="Stewart B.J."/>
            <person name="Lyman M.G."/>
            <person name="Malfatti S.A."/>
            <person name="Rubinfeld B."/>
            <person name="Courtot M."/>
            <person name="Singh J."/>
            <person name="Dalgard C.L."/>
            <person name="Hamilton T."/>
            <person name="Frey K.G."/>
            <person name="Gunde-Cimerman N."/>
            <person name="Dugan L."/>
            <person name="Daly M.J."/>
        </authorList>
    </citation>
    <scope>NUCLEOTIDE SEQUENCE [LARGE SCALE GENOMIC DNA]</scope>
    <source>
        <strain evidence="13 14">MD1149</strain>
    </source>
</reference>
<dbReference type="GO" id="GO:0008237">
    <property type="term" value="F:metallopeptidase activity"/>
    <property type="evidence" value="ECO:0007669"/>
    <property type="project" value="UniProtKB-KW"/>
</dbReference>
<dbReference type="InterPro" id="IPR000555">
    <property type="entry name" value="JAMM/MPN+_dom"/>
</dbReference>
<dbReference type="SMART" id="SM00232">
    <property type="entry name" value="JAB_MPN"/>
    <property type="match status" value="1"/>
</dbReference>
<proteinExistence type="inferred from homology"/>
<feature type="compositionally biased region" description="Low complexity" evidence="11">
    <location>
        <begin position="319"/>
        <end position="328"/>
    </location>
</feature>
<dbReference type="InterPro" id="IPR040961">
    <property type="entry name" value="CSN5_C"/>
</dbReference>
<organism evidence="13 14">
    <name type="scientific">Rhodotorula taiwanensis</name>
    <dbReference type="NCBI Taxonomy" id="741276"/>
    <lineage>
        <taxon>Eukaryota</taxon>
        <taxon>Fungi</taxon>
        <taxon>Dikarya</taxon>
        <taxon>Basidiomycota</taxon>
        <taxon>Pucciniomycotina</taxon>
        <taxon>Microbotryomycetes</taxon>
        <taxon>Sporidiobolales</taxon>
        <taxon>Sporidiobolaceae</taxon>
        <taxon>Rhodotorula</taxon>
    </lineage>
</organism>
<evidence type="ECO:0000256" key="10">
    <source>
        <dbReference type="ARBA" id="ARBA00058010"/>
    </source>
</evidence>
<keyword evidence="6" id="KW-0736">Signalosome</keyword>
<evidence type="ECO:0000256" key="5">
    <source>
        <dbReference type="ARBA" id="ARBA00022723"/>
    </source>
</evidence>
<evidence type="ECO:0000256" key="9">
    <source>
        <dbReference type="ARBA" id="ARBA00023049"/>
    </source>
</evidence>
<evidence type="ECO:0000256" key="4">
    <source>
        <dbReference type="ARBA" id="ARBA00022670"/>
    </source>
</evidence>
<comment type="caution">
    <text evidence="13">The sequence shown here is derived from an EMBL/GenBank/DDBJ whole genome shotgun (WGS) entry which is preliminary data.</text>
</comment>
<dbReference type="EMBL" id="PJQD01000009">
    <property type="protein sequence ID" value="POY75936.1"/>
    <property type="molecule type" value="Genomic_DNA"/>
</dbReference>
<dbReference type="InterPro" id="IPR050242">
    <property type="entry name" value="JAMM_MPN+_peptidase_M67A"/>
</dbReference>
<protein>
    <recommendedName>
        <fullName evidence="3">COP9 signalosome complex subunit 5</fullName>
    </recommendedName>
</protein>
<dbReference type="PROSITE" id="PS50249">
    <property type="entry name" value="MPN"/>
    <property type="match status" value="1"/>
</dbReference>
<keyword evidence="8" id="KW-0862">Zinc</keyword>
<evidence type="ECO:0000313" key="14">
    <source>
        <dbReference type="Proteomes" id="UP000237144"/>
    </source>
</evidence>
<dbReference type="Pfam" id="PF01398">
    <property type="entry name" value="JAB"/>
    <property type="match status" value="1"/>
</dbReference>
<evidence type="ECO:0000256" key="11">
    <source>
        <dbReference type="SAM" id="MobiDB-lite"/>
    </source>
</evidence>
<comment type="subunit">
    <text evidence="2">Component of the COP9 signalosome (CSN) complex.</text>
</comment>
<dbReference type="GO" id="GO:0006508">
    <property type="term" value="P:proteolysis"/>
    <property type="evidence" value="ECO:0007669"/>
    <property type="project" value="UniProtKB-KW"/>
</dbReference>
<gene>
    <name evidence="13" type="ORF">BMF94_1020</name>
</gene>
<dbReference type="PANTHER" id="PTHR10410">
    <property type="entry name" value="EUKARYOTIC TRANSLATION INITIATION FACTOR 3 -RELATED"/>
    <property type="match status" value="1"/>
</dbReference>
<evidence type="ECO:0000259" key="12">
    <source>
        <dbReference type="PROSITE" id="PS50249"/>
    </source>
</evidence>
<dbReference type="GO" id="GO:0008180">
    <property type="term" value="C:COP9 signalosome"/>
    <property type="evidence" value="ECO:0007669"/>
    <property type="project" value="UniProtKB-KW"/>
</dbReference>
<evidence type="ECO:0000256" key="2">
    <source>
        <dbReference type="ARBA" id="ARBA00011098"/>
    </source>
</evidence>
<dbReference type="GO" id="GO:0000338">
    <property type="term" value="P:protein deneddylation"/>
    <property type="evidence" value="ECO:0007669"/>
    <property type="project" value="UniProtKB-ARBA"/>
</dbReference>
<evidence type="ECO:0000256" key="3">
    <source>
        <dbReference type="ARBA" id="ARBA00014880"/>
    </source>
</evidence>
<evidence type="ECO:0000256" key="1">
    <source>
        <dbReference type="ARBA" id="ARBA00006008"/>
    </source>
</evidence>
<sequence length="418" mass="44928">MASAAPSAEQIAQATFSLANNIQETDEIYKYDKDEQKAVLNARAWKQDPHYFKKVRISAIALIKMVMHARSGGQYEIMGLMQGKLDGDTFIVMDAFALPVVGTETRVNAANEANEFMIQYIESSPAVGRPENIVGWYHSHPGYGCWLSGIDVMTQKTNQTFQDPFLAVVIDPNRTVSAGRVEIGAFRTYPEGYTPPNASASEYQSIPVDKIEDFGVHANSYYPIEVSHFKSSHDAKLLDLLWNKYWVMTLSQSPLVSNRAYATSQLSDLVAKLRNTEQSVGHRCNIGQLSPLIVQIRQQLANGRAAGNANGSLGPISPPNKNASPSKASKGKGKANVEQDAGPDANDGTGSAGGSGSKSDETPLARVVNDATKLSSEASHGLIGALVKDALFNGGKLAHPTGVGAGRERQLVLPPVVS</sequence>
<keyword evidence="14" id="KW-1185">Reference proteome</keyword>
<evidence type="ECO:0000313" key="13">
    <source>
        <dbReference type="EMBL" id="POY75936.1"/>
    </source>
</evidence>
<accession>A0A2S5BGN7</accession>
<evidence type="ECO:0000256" key="8">
    <source>
        <dbReference type="ARBA" id="ARBA00022833"/>
    </source>
</evidence>
<evidence type="ECO:0000256" key="7">
    <source>
        <dbReference type="ARBA" id="ARBA00022801"/>
    </source>
</evidence>
<dbReference type="CDD" id="cd08069">
    <property type="entry name" value="MPN_RPN11_CSN5"/>
    <property type="match status" value="1"/>
</dbReference>
<dbReference type="AlphaFoldDB" id="A0A2S5BGN7"/>
<evidence type="ECO:0000256" key="6">
    <source>
        <dbReference type="ARBA" id="ARBA00022790"/>
    </source>
</evidence>
<dbReference type="FunFam" id="3.40.140.10:FF:000003">
    <property type="entry name" value="COP9 signalosome complex subunit 5"/>
    <property type="match status" value="1"/>
</dbReference>
<comment type="function">
    <text evidence="10">Catalytic Component of the COP9 signalosome (CSN) complex that acts as an regulator of the ubiquitin (Ubl) conjugation pathway by mediating the deneddylation of the cullin subunit of SCF-type E3 ubiquitin-protein ligase complexes.</text>
</comment>